<proteinExistence type="predicted"/>
<reference evidence="1" key="1">
    <citation type="submission" date="2020-04" db="EMBL/GenBank/DDBJ databases">
        <authorList>
            <person name="Broberg M."/>
        </authorList>
    </citation>
    <scope>NUCLEOTIDE SEQUENCE</scope>
</reference>
<dbReference type="Proteomes" id="UP000836387">
    <property type="component" value="Unassembled WGS sequence"/>
</dbReference>
<comment type="caution">
    <text evidence="1">The sequence shown here is derived from an EMBL/GenBank/DDBJ whole genome shotgun (WGS) entry which is preliminary data.</text>
</comment>
<evidence type="ECO:0000313" key="1">
    <source>
        <dbReference type="EMBL" id="CAG9949392.1"/>
    </source>
</evidence>
<protein>
    <submittedName>
        <fullName evidence="1">Uncharacterized protein</fullName>
    </submittedName>
</protein>
<sequence length="463" mass="51101">MPPNGDHRYFTSTAVFLNELIKLSISLTLAMYETSKTLAPSTPATVLFEQIYNSVFNGDGWKLAVPAALYTFQNLLQYVAIGNLDAVQFQVLYQLKILTTALFSVILLRRSLGLKHWGALIILTLGVCVVSLPPNSSVPSLFLHDTTDHFFPRSLARAGSGKSRVVSATVTPVSFKTRHKCFRRGGPRRELAGRDLAKREEEELAEQKKRATEVTRTNARQTRAPVIETKATEAEEGQERKGRSLRTKRSATVLIAAAVSGFTGVYFEKLLKESPTQASVWVRNIQLSLYSLVASLFGGVFWQDGEGIREHGFFEGYNWVVWTAIGLQAVGGLVASMVIRDADNIVKNFATSISIVISFLASVMIFDFAVTWTFLIGTGLVLLSTYIYSLPNDRKMPGQRRPPPIRIASLEKTAITPVMTPRLSATPRQDHNRLSLLDPLETKGIGLTSSRPASPMLPGRQAN</sequence>
<gene>
    <name evidence="1" type="ORF">CRV2_00021818</name>
</gene>
<evidence type="ECO:0000313" key="2">
    <source>
        <dbReference type="Proteomes" id="UP000836387"/>
    </source>
</evidence>
<reference evidence="1" key="2">
    <citation type="submission" date="2021-10" db="EMBL/GenBank/DDBJ databases">
        <authorList>
            <person name="Piombo E."/>
        </authorList>
    </citation>
    <scope>NUCLEOTIDE SEQUENCE</scope>
</reference>
<accession>A0ACA9U8L5</accession>
<name>A0ACA9U8L5_BIOOC</name>
<dbReference type="EMBL" id="CADEHS020000072">
    <property type="protein sequence ID" value="CAG9949392.1"/>
    <property type="molecule type" value="Genomic_DNA"/>
</dbReference>
<keyword evidence="2" id="KW-1185">Reference proteome</keyword>
<feature type="non-terminal residue" evidence="1">
    <location>
        <position position="463"/>
    </location>
</feature>
<organism evidence="1 2">
    <name type="scientific">Clonostachys rosea f. rosea IK726</name>
    <dbReference type="NCBI Taxonomy" id="1349383"/>
    <lineage>
        <taxon>Eukaryota</taxon>
        <taxon>Fungi</taxon>
        <taxon>Dikarya</taxon>
        <taxon>Ascomycota</taxon>
        <taxon>Pezizomycotina</taxon>
        <taxon>Sordariomycetes</taxon>
        <taxon>Hypocreomycetidae</taxon>
        <taxon>Hypocreales</taxon>
        <taxon>Bionectriaceae</taxon>
        <taxon>Clonostachys</taxon>
    </lineage>
</organism>